<dbReference type="Pfam" id="PF00153">
    <property type="entry name" value="Mito_carr"/>
    <property type="match status" value="1"/>
</dbReference>
<gene>
    <name evidence="6" type="ORF">GSONMT00064667001</name>
</gene>
<evidence type="ECO:0000313" key="7">
    <source>
        <dbReference type="Proteomes" id="UP000193380"/>
    </source>
</evidence>
<dbReference type="GO" id="GO:0016020">
    <property type="term" value="C:membrane"/>
    <property type="evidence" value="ECO:0007669"/>
    <property type="project" value="UniProtKB-SubCell"/>
</dbReference>
<feature type="transmembrane region" description="Helical" evidence="5">
    <location>
        <begin position="71"/>
        <end position="94"/>
    </location>
</feature>
<evidence type="ECO:0000256" key="5">
    <source>
        <dbReference type="SAM" id="Phobius"/>
    </source>
</evidence>
<keyword evidence="5" id="KW-1133">Transmembrane helix</keyword>
<dbReference type="STRING" id="8022.A0A060W7I1"/>
<dbReference type="AlphaFoldDB" id="A0A060W7I1"/>
<name>A0A060W7I1_ONCMY</name>
<dbReference type="Proteomes" id="UP000193380">
    <property type="component" value="Unassembled WGS sequence"/>
</dbReference>
<dbReference type="PaxDb" id="8022-A0A060W7I1"/>
<dbReference type="InterPro" id="IPR023395">
    <property type="entry name" value="MCP_dom_sf"/>
</dbReference>
<evidence type="ECO:0000256" key="2">
    <source>
        <dbReference type="ARBA" id="ARBA00006375"/>
    </source>
</evidence>
<dbReference type="Gene3D" id="1.50.40.10">
    <property type="entry name" value="Mitochondrial carrier domain"/>
    <property type="match status" value="1"/>
</dbReference>
<reference evidence="6" key="1">
    <citation type="journal article" date="2014" name="Nat. Commun.">
        <title>The rainbow trout genome provides novel insights into evolution after whole-genome duplication in vertebrates.</title>
        <authorList>
            <person name="Berthelot C."/>
            <person name="Brunet F."/>
            <person name="Chalopin D."/>
            <person name="Juanchich A."/>
            <person name="Bernard M."/>
            <person name="Noel B."/>
            <person name="Bento P."/>
            <person name="Da Silva C."/>
            <person name="Labadie K."/>
            <person name="Alberti A."/>
            <person name="Aury J.M."/>
            <person name="Louis A."/>
            <person name="Dehais P."/>
            <person name="Bardou P."/>
            <person name="Montfort J."/>
            <person name="Klopp C."/>
            <person name="Cabau C."/>
            <person name="Gaspin C."/>
            <person name="Thorgaard G.H."/>
            <person name="Boussaha M."/>
            <person name="Quillet E."/>
            <person name="Guyomard R."/>
            <person name="Galiana D."/>
            <person name="Bobe J."/>
            <person name="Volff J.N."/>
            <person name="Genet C."/>
            <person name="Wincker P."/>
            <person name="Jaillon O."/>
            <person name="Roest Crollius H."/>
            <person name="Guiguen Y."/>
        </authorList>
    </citation>
    <scope>NUCLEOTIDE SEQUENCE [LARGE SCALE GENOMIC DNA]</scope>
</reference>
<reference evidence="6" key="2">
    <citation type="submission" date="2014-03" db="EMBL/GenBank/DDBJ databases">
        <authorList>
            <person name="Genoscope - CEA"/>
        </authorList>
    </citation>
    <scope>NUCLEOTIDE SEQUENCE</scope>
</reference>
<protein>
    <submittedName>
        <fullName evidence="6">Uncharacterized protein</fullName>
    </submittedName>
</protein>
<sequence>MDVTCVATDVCEGRSGRRGRLNRVSVQVAGSGGAYLSIVTSLICSLSLLGWDYGNIPLVLLDVWKTRGLTGLFSGTIPRVTSISLGGFIFLGAYEKVRRTLL</sequence>
<dbReference type="SUPFAM" id="SSF103506">
    <property type="entry name" value="Mitochondrial carrier"/>
    <property type="match status" value="1"/>
</dbReference>
<organism evidence="6 7">
    <name type="scientific">Oncorhynchus mykiss</name>
    <name type="common">Rainbow trout</name>
    <name type="synonym">Salmo gairdneri</name>
    <dbReference type="NCBI Taxonomy" id="8022"/>
    <lineage>
        <taxon>Eukaryota</taxon>
        <taxon>Metazoa</taxon>
        <taxon>Chordata</taxon>
        <taxon>Craniata</taxon>
        <taxon>Vertebrata</taxon>
        <taxon>Euteleostomi</taxon>
        <taxon>Actinopterygii</taxon>
        <taxon>Neopterygii</taxon>
        <taxon>Teleostei</taxon>
        <taxon>Protacanthopterygii</taxon>
        <taxon>Salmoniformes</taxon>
        <taxon>Salmonidae</taxon>
        <taxon>Salmoninae</taxon>
        <taxon>Oncorhynchus</taxon>
    </lineage>
</organism>
<comment type="subcellular location">
    <subcellularLocation>
        <location evidence="1">Membrane</location>
        <topology evidence="1">Multi-pass membrane protein</topology>
    </subcellularLocation>
</comment>
<dbReference type="InterPro" id="IPR018108">
    <property type="entry name" value="MCP_transmembrane"/>
</dbReference>
<evidence type="ECO:0000256" key="1">
    <source>
        <dbReference type="ARBA" id="ARBA00004141"/>
    </source>
</evidence>
<dbReference type="EMBL" id="FR904371">
    <property type="protein sequence ID" value="CDQ61194.1"/>
    <property type="molecule type" value="Genomic_DNA"/>
</dbReference>
<keyword evidence="3 5" id="KW-0812">Transmembrane</keyword>
<proteinExistence type="inferred from homology"/>
<accession>A0A060W7I1</accession>
<comment type="similarity">
    <text evidence="2">Belongs to the mitochondrial carrier (TC 2.A.29) family.</text>
</comment>
<evidence type="ECO:0000313" key="6">
    <source>
        <dbReference type="EMBL" id="CDQ61194.1"/>
    </source>
</evidence>
<feature type="transmembrane region" description="Helical" evidence="5">
    <location>
        <begin position="24"/>
        <end position="51"/>
    </location>
</feature>
<evidence type="ECO:0000256" key="3">
    <source>
        <dbReference type="ARBA" id="ARBA00022692"/>
    </source>
</evidence>
<evidence type="ECO:0000256" key="4">
    <source>
        <dbReference type="ARBA" id="ARBA00023136"/>
    </source>
</evidence>
<keyword evidence="4 5" id="KW-0472">Membrane</keyword>